<keyword evidence="1 6" id="KW-0963">Cytoplasm</keyword>
<feature type="region of interest" description="Disordered" evidence="7">
    <location>
        <begin position="225"/>
        <end position="260"/>
    </location>
</feature>
<evidence type="ECO:0000256" key="1">
    <source>
        <dbReference type="ARBA" id="ARBA00022490"/>
    </source>
</evidence>
<reference evidence="8 9" key="1">
    <citation type="submission" date="2012-08" db="EMBL/GenBank/DDBJ databases">
        <title>Whole genome shotgun sequence of Austwickia chelonae NBRC 105200.</title>
        <authorList>
            <person name="Yoshida I."/>
            <person name="Hosoyama A."/>
            <person name="Tsuchikane K."/>
            <person name="Katsumata H."/>
            <person name="Ando Y."/>
            <person name="Ohji S."/>
            <person name="Hamada M."/>
            <person name="Tamura T."/>
            <person name="Yamazoe A."/>
            <person name="Yamazaki S."/>
            <person name="Fujita N."/>
        </authorList>
    </citation>
    <scope>NUCLEOTIDE SEQUENCE [LARGE SCALE GENOMIC DNA]</scope>
    <source>
        <strain evidence="8 9">NBRC 105200</strain>
    </source>
</reference>
<feature type="binding site" evidence="6">
    <location>
        <position position="91"/>
    </location>
    <ligand>
        <name>S-adenosyl-L-methionine</name>
        <dbReference type="ChEBI" id="CHEBI:59789"/>
    </ligand>
</feature>
<sequence length="260" mass="27223">MPDSRREDLAAADPVSEVPAAPSGAADCFRERLPLACAYVDRLADSGVRHGLIGPREIPRLWERHVLNCGVVGELIPEGVTVIDVGSGAGLPGIPLAIARPDIHVILVEPLLRRTVWLEETVAELGLETVEIRRGKAEAFHGELIAPIVTARAVSRLVNLGTWSAPLLSPGGKLLALKGASVDEELRQDVAALRKLGFVSADIVMAGIGVVDPATTVASLALGPKGARGTKARRSASRARRGIAKPSASSPRGNHRASSA</sequence>
<dbReference type="PANTHER" id="PTHR31760">
    <property type="entry name" value="S-ADENOSYL-L-METHIONINE-DEPENDENT METHYLTRANSFERASES SUPERFAMILY PROTEIN"/>
    <property type="match status" value="1"/>
</dbReference>
<dbReference type="SUPFAM" id="SSF53335">
    <property type="entry name" value="S-adenosyl-L-methionine-dependent methyltransferases"/>
    <property type="match status" value="1"/>
</dbReference>
<evidence type="ECO:0000256" key="2">
    <source>
        <dbReference type="ARBA" id="ARBA00022552"/>
    </source>
</evidence>
<keyword evidence="3 6" id="KW-0489">Methyltransferase</keyword>
<comment type="similarity">
    <text evidence="6">Belongs to the methyltransferase superfamily. RNA methyltransferase RsmG family.</text>
</comment>
<evidence type="ECO:0000256" key="4">
    <source>
        <dbReference type="ARBA" id="ARBA00022679"/>
    </source>
</evidence>
<comment type="caution">
    <text evidence="8">The sequence shown here is derived from an EMBL/GenBank/DDBJ whole genome shotgun (WGS) entry which is preliminary data.</text>
</comment>
<evidence type="ECO:0000256" key="5">
    <source>
        <dbReference type="ARBA" id="ARBA00022691"/>
    </source>
</evidence>
<dbReference type="eggNOG" id="COG0357">
    <property type="taxonomic scope" value="Bacteria"/>
</dbReference>
<evidence type="ECO:0000256" key="6">
    <source>
        <dbReference type="HAMAP-Rule" id="MF_00074"/>
    </source>
</evidence>
<feature type="binding site" evidence="6">
    <location>
        <begin position="137"/>
        <end position="138"/>
    </location>
    <ligand>
        <name>S-adenosyl-L-methionine</name>
        <dbReference type="ChEBI" id="CHEBI:59789"/>
    </ligand>
</feature>
<dbReference type="RefSeq" id="WP_006503820.1">
    <property type="nucleotide sequence ID" value="NZ_BAGZ01000018.1"/>
</dbReference>
<comment type="subcellular location">
    <subcellularLocation>
        <location evidence="6">Cytoplasm</location>
    </subcellularLocation>
</comment>
<dbReference type="NCBIfam" id="TIGR00138">
    <property type="entry name" value="rsmG_gidB"/>
    <property type="match status" value="1"/>
</dbReference>
<dbReference type="HAMAP" id="MF_00074">
    <property type="entry name" value="16SrRNA_methyltr_G"/>
    <property type="match status" value="1"/>
</dbReference>
<dbReference type="InterPro" id="IPR003682">
    <property type="entry name" value="rRNA_ssu_MeTfrase_G"/>
</dbReference>
<protein>
    <recommendedName>
        <fullName evidence="6">Ribosomal RNA small subunit methyltransferase G</fullName>
        <ecNumber evidence="6">2.1.1.-</ecNumber>
    </recommendedName>
    <alternativeName>
        <fullName evidence="6">16S rRNA 7-methylguanosine methyltransferase</fullName>
        <shortName evidence="6">16S rRNA m7G methyltransferase</shortName>
    </alternativeName>
</protein>
<keyword evidence="4 6" id="KW-0808">Transferase</keyword>
<evidence type="ECO:0000256" key="3">
    <source>
        <dbReference type="ARBA" id="ARBA00022603"/>
    </source>
</evidence>
<dbReference type="Pfam" id="PF02527">
    <property type="entry name" value="GidB"/>
    <property type="match status" value="1"/>
</dbReference>
<dbReference type="Proteomes" id="UP000008495">
    <property type="component" value="Unassembled WGS sequence"/>
</dbReference>
<dbReference type="Gene3D" id="3.40.50.150">
    <property type="entry name" value="Vaccinia Virus protein VP39"/>
    <property type="match status" value="1"/>
</dbReference>
<feature type="compositionally biased region" description="Polar residues" evidence="7">
    <location>
        <begin position="247"/>
        <end position="260"/>
    </location>
</feature>
<evidence type="ECO:0000256" key="7">
    <source>
        <dbReference type="SAM" id="MobiDB-lite"/>
    </source>
</evidence>
<dbReference type="GO" id="GO:0070043">
    <property type="term" value="F:rRNA (guanine-N7-)-methyltransferase activity"/>
    <property type="evidence" value="ECO:0007669"/>
    <property type="project" value="UniProtKB-UniRule"/>
</dbReference>
<feature type="binding site" evidence="6">
    <location>
        <position position="86"/>
    </location>
    <ligand>
        <name>S-adenosyl-L-methionine</name>
        <dbReference type="ChEBI" id="CHEBI:59789"/>
    </ligand>
</feature>
<comment type="caution">
    <text evidence="6">Lacks conserved residue(s) required for the propagation of feature annotation.</text>
</comment>
<proteinExistence type="inferred from homology"/>
<dbReference type="EC" id="2.1.1.-" evidence="6"/>
<organism evidence="8 9">
    <name type="scientific">Austwickia chelonae NBRC 105200</name>
    <dbReference type="NCBI Taxonomy" id="1184607"/>
    <lineage>
        <taxon>Bacteria</taxon>
        <taxon>Bacillati</taxon>
        <taxon>Actinomycetota</taxon>
        <taxon>Actinomycetes</taxon>
        <taxon>Micrococcales</taxon>
        <taxon>Dermatophilaceae</taxon>
        <taxon>Austwickia</taxon>
    </lineage>
</organism>
<keyword evidence="2 6" id="KW-0698">rRNA processing</keyword>
<dbReference type="GO" id="GO:0005829">
    <property type="term" value="C:cytosol"/>
    <property type="evidence" value="ECO:0007669"/>
    <property type="project" value="TreeGrafter"/>
</dbReference>
<feature type="binding site" evidence="6">
    <location>
        <position position="152"/>
    </location>
    <ligand>
        <name>S-adenosyl-L-methionine</name>
        <dbReference type="ChEBI" id="CHEBI:59789"/>
    </ligand>
</feature>
<dbReference type="STRING" id="100225.SAMN05421595_2922"/>
<keyword evidence="9" id="KW-1185">Reference proteome</keyword>
<dbReference type="AlphaFoldDB" id="K6VA15"/>
<keyword evidence="5 6" id="KW-0949">S-adenosyl-L-methionine</keyword>
<feature type="compositionally biased region" description="Basic residues" evidence="7">
    <location>
        <begin position="228"/>
        <end position="243"/>
    </location>
</feature>
<evidence type="ECO:0000313" key="9">
    <source>
        <dbReference type="Proteomes" id="UP000008495"/>
    </source>
</evidence>
<gene>
    <name evidence="6 8" type="primary">rsmG</name>
    <name evidence="8" type="ORF">AUCHE_18_00640</name>
</gene>
<name>K6VA15_9MICO</name>
<dbReference type="PANTHER" id="PTHR31760:SF0">
    <property type="entry name" value="S-ADENOSYL-L-METHIONINE-DEPENDENT METHYLTRANSFERASES SUPERFAMILY PROTEIN"/>
    <property type="match status" value="1"/>
</dbReference>
<comment type="function">
    <text evidence="6">Specifically methylates the N7 position of a guanine in 16S rRNA.</text>
</comment>
<dbReference type="InterPro" id="IPR029063">
    <property type="entry name" value="SAM-dependent_MTases_sf"/>
</dbReference>
<dbReference type="EMBL" id="BAGZ01000018">
    <property type="protein sequence ID" value="GAB79063.1"/>
    <property type="molecule type" value="Genomic_DNA"/>
</dbReference>
<evidence type="ECO:0000313" key="8">
    <source>
        <dbReference type="EMBL" id="GAB79063.1"/>
    </source>
</evidence>
<accession>K6VA15</accession>